<dbReference type="GO" id="GO:0140359">
    <property type="term" value="F:ABC-type transporter activity"/>
    <property type="evidence" value="ECO:0007669"/>
    <property type="project" value="InterPro"/>
</dbReference>
<keyword evidence="14" id="KW-1185">Reference proteome</keyword>
<dbReference type="InterPro" id="IPR050352">
    <property type="entry name" value="ABCG_transporters"/>
</dbReference>
<dbReference type="eggNOG" id="COG0842">
    <property type="taxonomic scope" value="Bacteria"/>
</dbReference>
<evidence type="ECO:0000256" key="3">
    <source>
        <dbReference type="ARBA" id="ARBA00022692"/>
    </source>
</evidence>
<organism evidence="13 14">
    <name type="scientific">Thermosynechococcus vestitus (strain NIES-2133 / IAM M-273 / BP-1)</name>
    <dbReference type="NCBI Taxonomy" id="197221"/>
    <lineage>
        <taxon>Bacteria</taxon>
        <taxon>Bacillati</taxon>
        <taxon>Cyanobacteriota</taxon>
        <taxon>Cyanophyceae</taxon>
        <taxon>Acaryochloridales</taxon>
        <taxon>Thermosynechococcaceae</taxon>
        <taxon>Thermosynechococcus</taxon>
    </lineage>
</organism>
<keyword evidence="7 10" id="KW-0472">Membrane</keyword>
<dbReference type="KEGG" id="tel:tll1329"/>
<feature type="transmembrane region" description="Helical" evidence="10">
    <location>
        <begin position="752"/>
        <end position="783"/>
    </location>
</feature>
<dbReference type="InterPro" id="IPR003439">
    <property type="entry name" value="ABC_transporter-like_ATP-bd"/>
</dbReference>
<dbReference type="Gene3D" id="2.60.200.20">
    <property type="match status" value="3"/>
</dbReference>
<keyword evidence="2" id="KW-0813">Transport</keyword>
<dbReference type="Pfam" id="PF01061">
    <property type="entry name" value="ABC2_membrane"/>
    <property type="match status" value="1"/>
</dbReference>
<evidence type="ECO:0000256" key="9">
    <source>
        <dbReference type="SAM" id="MobiDB-lite"/>
    </source>
</evidence>
<dbReference type="CDD" id="cd03213">
    <property type="entry name" value="ABCG_EPDR"/>
    <property type="match status" value="1"/>
</dbReference>
<feature type="transmembrane region" description="Helical" evidence="10">
    <location>
        <begin position="680"/>
        <end position="702"/>
    </location>
</feature>
<evidence type="ECO:0000256" key="8">
    <source>
        <dbReference type="SAM" id="Coils"/>
    </source>
</evidence>
<proteinExistence type="predicted"/>
<keyword evidence="4" id="KW-0547">Nucleotide-binding</keyword>
<dbReference type="InterPro" id="IPR013525">
    <property type="entry name" value="ABC2_TM"/>
</dbReference>
<dbReference type="PANTHER" id="PTHR48041">
    <property type="entry name" value="ABC TRANSPORTER G FAMILY MEMBER 28"/>
    <property type="match status" value="1"/>
</dbReference>
<evidence type="ECO:0000256" key="6">
    <source>
        <dbReference type="ARBA" id="ARBA00022989"/>
    </source>
</evidence>
<comment type="subcellular location">
    <subcellularLocation>
        <location evidence="1">Membrane</location>
        <topology evidence="1">Multi-pass membrane protein</topology>
    </subcellularLocation>
</comment>
<evidence type="ECO:0000259" key="12">
    <source>
        <dbReference type="PROSITE" id="PS50893"/>
    </source>
</evidence>
<dbReference type="FunFam" id="3.40.50.300:FF:000474">
    <property type="entry name" value="Putative ABC transporter ATP-binding subunit"/>
    <property type="match status" value="1"/>
</dbReference>
<dbReference type="SMART" id="SM00382">
    <property type="entry name" value="AAA"/>
    <property type="match status" value="1"/>
</dbReference>
<evidence type="ECO:0000256" key="7">
    <source>
        <dbReference type="ARBA" id="ARBA00023136"/>
    </source>
</evidence>
<dbReference type="SUPFAM" id="SSF49879">
    <property type="entry name" value="SMAD/FHA domain"/>
    <property type="match status" value="3"/>
</dbReference>
<evidence type="ECO:0000256" key="2">
    <source>
        <dbReference type="ARBA" id="ARBA00022448"/>
    </source>
</evidence>
<keyword evidence="6 10" id="KW-1133">Transmembrane helix</keyword>
<evidence type="ECO:0000256" key="10">
    <source>
        <dbReference type="SAM" id="Phobius"/>
    </source>
</evidence>
<dbReference type="AlphaFoldDB" id="Q8DJ99"/>
<feature type="domain" description="FHA" evidence="11">
    <location>
        <begin position="34"/>
        <end position="90"/>
    </location>
</feature>
<keyword evidence="8" id="KW-0175">Coiled coil</keyword>
<dbReference type="InterPro" id="IPR017871">
    <property type="entry name" value="ABC_transporter-like_CS"/>
</dbReference>
<evidence type="ECO:0000256" key="1">
    <source>
        <dbReference type="ARBA" id="ARBA00004141"/>
    </source>
</evidence>
<dbReference type="Gene3D" id="3.40.50.300">
    <property type="entry name" value="P-loop containing nucleotide triphosphate hydrolases"/>
    <property type="match status" value="1"/>
</dbReference>
<dbReference type="PANTHER" id="PTHR48041:SF139">
    <property type="entry name" value="PROTEIN SCARLET"/>
    <property type="match status" value="1"/>
</dbReference>
<dbReference type="EMBL" id="BA000039">
    <property type="protein sequence ID" value="BAC08881.1"/>
    <property type="molecule type" value="Genomic_DNA"/>
</dbReference>
<dbReference type="SMART" id="SM00240">
    <property type="entry name" value="FHA"/>
    <property type="match status" value="3"/>
</dbReference>
<evidence type="ECO:0000313" key="13">
    <source>
        <dbReference type="EMBL" id="BAC08881.1"/>
    </source>
</evidence>
<dbReference type="InterPro" id="IPR000253">
    <property type="entry name" value="FHA_dom"/>
</dbReference>
<dbReference type="STRING" id="197221.gene:10747927"/>
<keyword evidence="5 13" id="KW-0067">ATP-binding</keyword>
<evidence type="ECO:0000256" key="4">
    <source>
        <dbReference type="ARBA" id="ARBA00022741"/>
    </source>
</evidence>
<dbReference type="PROSITE" id="PS50893">
    <property type="entry name" value="ABC_TRANSPORTER_2"/>
    <property type="match status" value="1"/>
</dbReference>
<dbReference type="GO" id="GO:0016020">
    <property type="term" value="C:membrane"/>
    <property type="evidence" value="ECO:0007669"/>
    <property type="project" value="UniProtKB-SubCell"/>
</dbReference>
<feature type="compositionally biased region" description="Pro residues" evidence="9">
    <location>
        <begin position="900"/>
        <end position="912"/>
    </location>
</feature>
<feature type="coiled-coil region" evidence="8">
    <location>
        <begin position="920"/>
        <end position="954"/>
    </location>
</feature>
<dbReference type="InterPro" id="IPR027417">
    <property type="entry name" value="P-loop_NTPase"/>
</dbReference>
<dbReference type="Pfam" id="PF00005">
    <property type="entry name" value="ABC_tran"/>
    <property type="match status" value="1"/>
</dbReference>
<evidence type="ECO:0000256" key="5">
    <source>
        <dbReference type="ARBA" id="ARBA00022840"/>
    </source>
</evidence>
<dbReference type="Proteomes" id="UP000000440">
    <property type="component" value="Chromosome"/>
</dbReference>
<protein>
    <submittedName>
        <fullName evidence="13">ABC transporter ATP-binding protein</fullName>
    </submittedName>
</protein>
<feature type="transmembrane region" description="Helical" evidence="10">
    <location>
        <begin position="795"/>
        <end position="814"/>
    </location>
</feature>
<dbReference type="PATRIC" id="fig|197221.4.peg.1397"/>
<dbReference type="Pfam" id="PF00498">
    <property type="entry name" value="FHA"/>
    <property type="match status" value="3"/>
</dbReference>
<dbReference type="GO" id="GO:0016887">
    <property type="term" value="F:ATP hydrolysis activity"/>
    <property type="evidence" value="ECO:0007669"/>
    <property type="project" value="InterPro"/>
</dbReference>
<feature type="domain" description="FHA" evidence="11">
    <location>
        <begin position="248"/>
        <end position="297"/>
    </location>
</feature>
<feature type="transmembrane region" description="Helical" evidence="10">
    <location>
        <begin position="723"/>
        <end position="746"/>
    </location>
</feature>
<dbReference type="GO" id="GO:0005524">
    <property type="term" value="F:ATP binding"/>
    <property type="evidence" value="ECO:0007669"/>
    <property type="project" value="UniProtKB-KW"/>
</dbReference>
<name>Q8DJ99_THEVB</name>
<accession>Q8DJ99</accession>
<feature type="region of interest" description="Disordered" evidence="9">
    <location>
        <begin position="891"/>
        <end position="912"/>
    </location>
</feature>
<gene>
    <name evidence="13" type="ordered locus">tll1329</name>
</gene>
<keyword evidence="3 10" id="KW-0812">Transmembrane</keyword>
<dbReference type="InterPro" id="IPR003593">
    <property type="entry name" value="AAA+_ATPase"/>
</dbReference>
<sequence>MTILVTKWKWGFSTRDMAVPILSLLGADGSRQQIQLGRDRLIIGTDPQSQVILVGEGISRHHALILATETGYQVVDLGSASGTFLNGTKLQPRTPVVLKAGDRLKIGDFEAIFDPDGRATTALPGTVVMGAASTPILQVATPHWLQEFPLLKEELILGRDPKADIILDHPFVSFHHAKLVRSGDHYKIIDLGSKNGLHWRGTTISEHILAPGDVIHVGESLRLTYLLMPATQVVEQTRPLQLRDRQQVRIGRDPSNDMVLDHPVVSRFHARLYLQEGQWYLVDLESANGTFVNNRRLEPRKPVVLPTGALVRIGPYSSVFTPDETIVPHNDSGNLRLDAIHLSKTTAKGAKLLQDISLSILPREFVAIVGGSGAGKSTLLDALSGFRPATRGTVLVNGYDLYRSFGTYRTQIGYVPQDDIIHRELTVAQALDYAARLRLPADFTDQERQEQVNQVLAELELTAQRHVLVKELSGGQRKRVSIGVELLTRPSLFFLDEATSGLDPGTETQMMRLLRQLADQGRTILLITHATKNVMLCDLVVFLARGGHLAYFGPPDQALSYFDVQDFDEIYLKIESEPNPALWQQRYCQSHLYQTYVVERQRPLNVDTEATRQVQPQRQKATIPRVAPWRQWWILIQRNLAILRQDRAALILMLSLAPILAALDFVLWKPTILDPDQGDAGQAFTMAFVTVLIAVMVGSLATMREIVKELEIYRRERMVGLGLWPYIFSKLGPAVVLALYQAAIFLGMKFLAIHLSLGIGAIAGLYLTLFLVTFGGMVMGLLVSALSPTQTVAPLLTILFLVPQITFAGAIIPLKDLGPVGNWISDVTLTRWSYANVVSLLGFGQDVAQDPCWQQPKSLREKLSPEALAQCPCFGENLFRRCRFPGVRKEYHPAVDEPEPPQPAEPGDPPALPKSVLEFNQAYRDRVEAYNQQVKDYQRAMDRWQDQFALWKEQRGRAIASGEALIDRFWSLQGQTFNANVTANQLRLGGIIALMLGLVGVFQKRKDVL</sequence>
<evidence type="ECO:0000313" key="14">
    <source>
        <dbReference type="Proteomes" id="UP000000440"/>
    </source>
</evidence>
<dbReference type="InterPro" id="IPR008984">
    <property type="entry name" value="SMAD_FHA_dom_sf"/>
</dbReference>
<feature type="domain" description="FHA" evidence="11">
    <location>
        <begin position="155"/>
        <end position="204"/>
    </location>
</feature>
<dbReference type="PROSITE" id="PS00211">
    <property type="entry name" value="ABC_TRANSPORTER_1"/>
    <property type="match status" value="1"/>
</dbReference>
<dbReference type="eggNOG" id="COG1131">
    <property type="taxonomic scope" value="Bacteria"/>
</dbReference>
<reference evidence="13 14" key="1">
    <citation type="journal article" date="2002" name="DNA Res.">
        <title>Complete genome structure of the thermophilic cyanobacterium Thermosynechococcus elongatus BP-1.</title>
        <authorList>
            <person name="Nakamura Y."/>
            <person name="Kaneko T."/>
            <person name="Sato S."/>
            <person name="Ikeuchi M."/>
            <person name="Katoh H."/>
            <person name="Sasamoto S."/>
            <person name="Watanabe A."/>
            <person name="Iriguchi M."/>
            <person name="Kawashima K."/>
            <person name="Kimura T."/>
            <person name="Kishida Y."/>
            <person name="Kiyokawa C."/>
            <person name="Kohara M."/>
            <person name="Matsumoto M."/>
            <person name="Matsuno A."/>
            <person name="Nakazaki N."/>
            <person name="Shimpo S."/>
            <person name="Sugimoto M."/>
            <person name="Takeuchi C."/>
            <person name="Yamada M."/>
            <person name="Tabata S."/>
        </authorList>
    </citation>
    <scope>NUCLEOTIDE SEQUENCE [LARGE SCALE GENOMIC DNA]</scope>
    <source>
        <strain evidence="14">IAM M-273 / NIES-2133 / BP-1</strain>
    </source>
</reference>
<feature type="domain" description="ABC transporter" evidence="12">
    <location>
        <begin position="335"/>
        <end position="571"/>
    </location>
</feature>
<evidence type="ECO:0000259" key="11">
    <source>
        <dbReference type="PROSITE" id="PS50006"/>
    </source>
</evidence>
<dbReference type="CDD" id="cd00060">
    <property type="entry name" value="FHA"/>
    <property type="match status" value="3"/>
</dbReference>
<dbReference type="EnsemblBacteria" id="BAC08881">
    <property type="protein sequence ID" value="BAC08881"/>
    <property type="gene ID" value="BAC08881"/>
</dbReference>
<dbReference type="SUPFAM" id="SSF52540">
    <property type="entry name" value="P-loop containing nucleoside triphosphate hydrolases"/>
    <property type="match status" value="1"/>
</dbReference>
<feature type="transmembrane region" description="Helical" evidence="10">
    <location>
        <begin position="648"/>
        <end position="668"/>
    </location>
</feature>
<dbReference type="PROSITE" id="PS50006">
    <property type="entry name" value="FHA_DOMAIN"/>
    <property type="match status" value="3"/>
</dbReference>
<dbReference type="eggNOG" id="COG1716">
    <property type="taxonomic scope" value="Bacteria"/>
</dbReference>